<dbReference type="OrthoDB" id="4872130at2"/>
<dbReference type="Proteomes" id="UP000311713">
    <property type="component" value="Unassembled WGS sequence"/>
</dbReference>
<dbReference type="EMBL" id="VDGT01000013">
    <property type="protein sequence ID" value="TNM28531.1"/>
    <property type="molecule type" value="Genomic_DNA"/>
</dbReference>
<evidence type="ECO:0000256" key="1">
    <source>
        <dbReference type="SAM" id="MobiDB-lite"/>
    </source>
</evidence>
<dbReference type="AlphaFoldDB" id="A0A5C4UXX9"/>
<protein>
    <submittedName>
        <fullName evidence="2">Uncharacterized protein</fullName>
    </submittedName>
</protein>
<evidence type="ECO:0000313" key="3">
    <source>
        <dbReference type="Proteomes" id="UP000311713"/>
    </source>
</evidence>
<reference evidence="2 3" key="1">
    <citation type="submission" date="2019-06" db="EMBL/GenBank/DDBJ databases">
        <title>Draft genome of Streptomyces sedi sp. JCM16909.</title>
        <authorList>
            <person name="Klykleung N."/>
            <person name="Tanasupawat S."/>
            <person name="Kudo T."/>
            <person name="Yuki M."/>
            <person name="Ohkuma M."/>
        </authorList>
    </citation>
    <scope>NUCLEOTIDE SEQUENCE [LARGE SCALE GENOMIC DNA]</scope>
    <source>
        <strain evidence="2 3">JCM 16909</strain>
    </source>
</reference>
<name>A0A5C4UXX9_9ACTN</name>
<gene>
    <name evidence="2" type="ORF">FH715_17690</name>
</gene>
<evidence type="ECO:0000313" key="2">
    <source>
        <dbReference type="EMBL" id="TNM28531.1"/>
    </source>
</evidence>
<organism evidence="2 3">
    <name type="scientific">Streptomyces sedi</name>
    <dbReference type="NCBI Taxonomy" id="555059"/>
    <lineage>
        <taxon>Bacteria</taxon>
        <taxon>Bacillati</taxon>
        <taxon>Actinomycetota</taxon>
        <taxon>Actinomycetes</taxon>
        <taxon>Kitasatosporales</taxon>
        <taxon>Streptomycetaceae</taxon>
        <taxon>Streptomyces</taxon>
    </lineage>
</organism>
<feature type="region of interest" description="Disordered" evidence="1">
    <location>
        <begin position="43"/>
        <end position="62"/>
    </location>
</feature>
<sequence>MGSVPEPPTAPTDATSDHRVELLERGPFLIARCSCGWAAPARRSRPLARNEARTHMAADAGG</sequence>
<keyword evidence="3" id="KW-1185">Reference proteome</keyword>
<accession>A0A5C4UXX9</accession>
<comment type="caution">
    <text evidence="2">The sequence shown here is derived from an EMBL/GenBank/DDBJ whole genome shotgun (WGS) entry which is preliminary data.</text>
</comment>
<proteinExistence type="predicted"/>